<reference evidence="2" key="1">
    <citation type="submission" date="2016-10" db="EMBL/GenBank/DDBJ databases">
        <authorList>
            <person name="Varghese N."/>
            <person name="Submissions S."/>
        </authorList>
    </citation>
    <scope>NUCLEOTIDE SEQUENCE [LARGE SCALE GENOMIC DNA]</scope>
    <source>
        <strain evidence="2">CGMCC 1.10697</strain>
    </source>
</reference>
<evidence type="ECO:0000313" key="1">
    <source>
        <dbReference type="EMBL" id="SFA76022.1"/>
    </source>
</evidence>
<protein>
    <recommendedName>
        <fullName evidence="3">Acetyl-CoA acetyltransferase</fullName>
    </recommendedName>
</protein>
<dbReference type="Gene3D" id="3.40.47.10">
    <property type="match status" value="1"/>
</dbReference>
<dbReference type="GO" id="GO:0016746">
    <property type="term" value="F:acyltransferase activity"/>
    <property type="evidence" value="ECO:0007669"/>
    <property type="project" value="InterPro"/>
</dbReference>
<proteinExistence type="predicted"/>
<dbReference type="EMBL" id="FOKC01000001">
    <property type="protein sequence ID" value="SFA76022.1"/>
    <property type="molecule type" value="Genomic_DNA"/>
</dbReference>
<name>A0A1I0VI84_9ACTN</name>
<accession>A0A1I0VI84</accession>
<dbReference type="InterPro" id="IPR016039">
    <property type="entry name" value="Thiolase-like"/>
</dbReference>
<evidence type="ECO:0008006" key="3">
    <source>
        <dbReference type="Google" id="ProtNLM"/>
    </source>
</evidence>
<organism evidence="1 2">
    <name type="scientific">Nocardioides alpinus</name>
    <dbReference type="NCBI Taxonomy" id="748909"/>
    <lineage>
        <taxon>Bacteria</taxon>
        <taxon>Bacillati</taxon>
        <taxon>Actinomycetota</taxon>
        <taxon>Actinomycetes</taxon>
        <taxon>Propionibacteriales</taxon>
        <taxon>Nocardioidaceae</taxon>
        <taxon>Nocardioides</taxon>
    </lineage>
</organism>
<dbReference type="STRING" id="748909.SAMN05192575_101235"/>
<gene>
    <name evidence="1" type="ORF">SAMN05192575_101235</name>
</gene>
<sequence length="340" mass="35041">MTVVGLAGWAVAACGSGPERLDVPLGVHLAARAALNHAGLSRADVTGVVLAGSDAWDGRLISSMHIAGPAGGYLRDETKVVDDPSVALASAVWRVSSGADRAVLVVSWHSPAESDPLNAVSPDPEPVFSRPVGAHPLAAEALAVTRWLEAHGLSADRFDSLTAFLAPDKADDDRLWFTPLRAAHVAPVDGAAVAVLVSADGARVEIKAVDFATDSALPLEQHPDPVGRLRQRILARTGSDPAHAEVVETTDRTVFRLVMAASALGLGQPSEVADAVIEGGLPHLQPSGGLFRRNAGYAAGLERIVCAAEAVERGAVSALAHCSYGRAGQGHSLTVLAAPL</sequence>
<dbReference type="Proteomes" id="UP000199113">
    <property type="component" value="Unassembled WGS sequence"/>
</dbReference>
<dbReference type="AlphaFoldDB" id="A0A1I0VI84"/>
<evidence type="ECO:0000313" key="2">
    <source>
        <dbReference type="Proteomes" id="UP000199113"/>
    </source>
</evidence>